<sequence>MDFFEKKVSEWTCENVLNHYKGNNPQLTLKQALDSINKDLKRISKDGSDAMCREKAEAIIVNWKKLNNSWLFGYELLVPAKPYTLGRSEWTKDLKKNNRKQELILERDILMTEQHNEVIRTALVRDQAVRTTLTRQLEIFGNEPHVQTPTRKRRNSNDGLTRNANDQEEGRFLQEERDELGNQSGDEKDKISKKRKDCEVEEECSSILFDEKNEDSLIESIDESKLINETRLPISKPSENISEYKLSSGGDLLTMFKKYQKSIPKCRRVTTPAYWGILDLTRESLSGCKEFSERDIQELSQDFSNTISWNPKSAPDYLQEYFNKNCEESHQIKDIKKLHTNIQFIKENMYSFNDSMTEEELKMISTFPIFRSILQLNVVKDAWGEIQVYSTKNARNENSNPFQRARLGRKVDMKGTLKNTPNKFEALFGEVSGGMASLGISSSSRKKRYLDKVKLSIMMRDSLNNALKGCRHVDNNQRKNLVVYGWLQVGFELNFYAMNWFGGLYRFGLLDHCILPSQEDDCGLFEDIYCILKELNIKLLQTEKSVKELYRSNTLGKRRRTTMENSPALNMNRTPD</sequence>
<feature type="compositionally biased region" description="Polar residues" evidence="1">
    <location>
        <begin position="563"/>
        <end position="576"/>
    </location>
</feature>
<dbReference type="OrthoDB" id="2303332at2759"/>
<dbReference type="Proteomes" id="UP000789570">
    <property type="component" value="Unassembled WGS sequence"/>
</dbReference>
<protein>
    <submittedName>
        <fullName evidence="2">3459_t:CDS:1</fullName>
    </submittedName>
</protein>
<gene>
    <name evidence="2" type="ORF">FCALED_LOCUS10457</name>
</gene>
<keyword evidence="3" id="KW-1185">Reference proteome</keyword>
<organism evidence="2 3">
    <name type="scientific">Funneliformis caledonium</name>
    <dbReference type="NCBI Taxonomy" id="1117310"/>
    <lineage>
        <taxon>Eukaryota</taxon>
        <taxon>Fungi</taxon>
        <taxon>Fungi incertae sedis</taxon>
        <taxon>Mucoromycota</taxon>
        <taxon>Glomeromycotina</taxon>
        <taxon>Glomeromycetes</taxon>
        <taxon>Glomerales</taxon>
        <taxon>Glomeraceae</taxon>
        <taxon>Funneliformis</taxon>
    </lineage>
</organism>
<comment type="caution">
    <text evidence="2">The sequence shown here is derived from an EMBL/GenBank/DDBJ whole genome shotgun (WGS) entry which is preliminary data.</text>
</comment>
<evidence type="ECO:0000256" key="1">
    <source>
        <dbReference type="SAM" id="MobiDB-lite"/>
    </source>
</evidence>
<proteinExistence type="predicted"/>
<evidence type="ECO:0000313" key="3">
    <source>
        <dbReference type="Proteomes" id="UP000789570"/>
    </source>
</evidence>
<reference evidence="2" key="1">
    <citation type="submission" date="2021-06" db="EMBL/GenBank/DDBJ databases">
        <authorList>
            <person name="Kallberg Y."/>
            <person name="Tangrot J."/>
            <person name="Rosling A."/>
        </authorList>
    </citation>
    <scope>NUCLEOTIDE SEQUENCE</scope>
    <source>
        <strain evidence="2">UK204</strain>
    </source>
</reference>
<dbReference type="EMBL" id="CAJVPQ010003861">
    <property type="protein sequence ID" value="CAG8638851.1"/>
    <property type="molecule type" value="Genomic_DNA"/>
</dbReference>
<feature type="region of interest" description="Disordered" evidence="1">
    <location>
        <begin position="140"/>
        <end position="195"/>
    </location>
</feature>
<feature type="region of interest" description="Disordered" evidence="1">
    <location>
        <begin position="557"/>
        <end position="576"/>
    </location>
</feature>
<name>A0A9N9GW60_9GLOM</name>
<accession>A0A9N9GW60</accession>
<evidence type="ECO:0000313" key="2">
    <source>
        <dbReference type="EMBL" id="CAG8638851.1"/>
    </source>
</evidence>
<dbReference type="AlphaFoldDB" id="A0A9N9GW60"/>